<dbReference type="PIRSF" id="PIRSF004548">
    <property type="entry name" value="CreD"/>
    <property type="match status" value="1"/>
</dbReference>
<dbReference type="InterPro" id="IPR010364">
    <property type="entry name" value="Uncharacterised_IM_CreD"/>
</dbReference>
<dbReference type="Proteomes" id="UP001236657">
    <property type="component" value="Chromosome"/>
</dbReference>
<dbReference type="PANTHER" id="PTHR30092:SF0">
    <property type="entry name" value="INNER MEMBRANE PROTEIN CRED"/>
    <property type="match status" value="1"/>
</dbReference>
<sequence length="481" mass="53154">MQSPEPKEPSVQNQRFYLKLAIIAFLILFLLIPQAFMLGLVGERASWRQQAYSSIEQSWPGMQTLAGPVLIVPYQLTYNTKERVKDKDGKERETVREVTDHELLYLIPNQLDIASKLQSALRYRGIYDVPVYSSGLQISGAFNTQPLLDLIATTKGKQLHWDKPQLSVMVRDQRGIAAPPSLQWNGANLAFKPGNNLLGSASAGMHAILPEIDPTQTSQVPFAFDLELRGMRSMNFALLAENSAVKLSANWPHPSFSGELLPETREVSDTGFNAVWKASSFSYNVSGALEQCRQGECAGLLERAVGFELIQPVDVYQQSERSIKYAAMFIVLTFVVLILFELLKKLRVHPVQYTLVGFALLVFYLLLISLSEHVDFLRAYTVAALASTSLLTLYFGAILHSRKLGLMLGSGLAGLYALLYVILQAEENALLMGSVLIFTVLALLMLATRHLDWYALTAGNSPSRTASGTDQPAPVIADDAP</sequence>
<feature type="transmembrane region" description="Helical" evidence="2">
    <location>
        <begin position="350"/>
        <end position="370"/>
    </location>
</feature>
<name>A0ABY9MKP6_9GAMM</name>
<evidence type="ECO:0000256" key="1">
    <source>
        <dbReference type="SAM" id="MobiDB-lite"/>
    </source>
</evidence>
<dbReference type="NCBIfam" id="NF008712">
    <property type="entry name" value="PRK11715.1-1"/>
    <property type="match status" value="1"/>
</dbReference>
<dbReference type="Pfam" id="PF06123">
    <property type="entry name" value="CreD"/>
    <property type="match status" value="1"/>
</dbReference>
<evidence type="ECO:0000313" key="3">
    <source>
        <dbReference type="EMBL" id="WML89254.1"/>
    </source>
</evidence>
<keyword evidence="4" id="KW-1185">Reference proteome</keyword>
<feature type="transmembrane region" description="Helical" evidence="2">
    <location>
        <begin position="376"/>
        <end position="397"/>
    </location>
</feature>
<feature type="transmembrane region" description="Helical" evidence="2">
    <location>
        <begin position="20"/>
        <end position="41"/>
    </location>
</feature>
<dbReference type="RefSeq" id="WP_308893431.1">
    <property type="nucleotide sequence ID" value="NZ_CP133218.1"/>
</dbReference>
<gene>
    <name evidence="3" type="primary">creD</name>
    <name evidence="3" type="ORF">RCF98_09740</name>
</gene>
<reference evidence="3 4" key="1">
    <citation type="submission" date="2023-08" db="EMBL/GenBank/DDBJ databases">
        <title>New molecular markers tilS and rpoB for phylogenetic and monitoring studies of the genus Thiothrix biodiversity.</title>
        <authorList>
            <person name="Ravin N.V."/>
            <person name="Smolyakov D."/>
            <person name="Markov N.D."/>
            <person name="Beletsky A.V."/>
            <person name="Mardanov A.V."/>
            <person name="Rudenko T.S."/>
            <person name="Grabovich M.Y."/>
        </authorList>
    </citation>
    <scope>NUCLEOTIDE SEQUENCE [LARGE SCALE GENOMIC DNA]</scope>
    <source>
        <strain evidence="3 4">MK1</strain>
    </source>
</reference>
<dbReference type="PANTHER" id="PTHR30092">
    <property type="entry name" value="INNER MEMBRANE PROTEIN CRED"/>
    <property type="match status" value="1"/>
</dbReference>
<organism evidence="3 4">
    <name type="scientific">Thiothrix lacustris</name>
    <dbReference type="NCBI Taxonomy" id="525917"/>
    <lineage>
        <taxon>Bacteria</taxon>
        <taxon>Pseudomonadati</taxon>
        <taxon>Pseudomonadota</taxon>
        <taxon>Gammaproteobacteria</taxon>
        <taxon>Thiotrichales</taxon>
        <taxon>Thiotrichaceae</taxon>
        <taxon>Thiothrix</taxon>
    </lineage>
</organism>
<feature type="transmembrane region" description="Helical" evidence="2">
    <location>
        <begin position="429"/>
        <end position="447"/>
    </location>
</feature>
<proteinExistence type="predicted"/>
<keyword evidence="2" id="KW-0812">Transmembrane</keyword>
<keyword evidence="2" id="KW-1133">Transmembrane helix</keyword>
<feature type="transmembrane region" description="Helical" evidence="2">
    <location>
        <begin position="325"/>
        <end position="343"/>
    </location>
</feature>
<accession>A0ABY9MKP6</accession>
<evidence type="ECO:0000313" key="4">
    <source>
        <dbReference type="Proteomes" id="UP001236657"/>
    </source>
</evidence>
<feature type="region of interest" description="Disordered" evidence="1">
    <location>
        <begin position="462"/>
        <end position="481"/>
    </location>
</feature>
<evidence type="ECO:0000256" key="2">
    <source>
        <dbReference type="SAM" id="Phobius"/>
    </source>
</evidence>
<protein>
    <submittedName>
        <fullName evidence="3">Cell envelope integrity protein CreD</fullName>
    </submittedName>
</protein>
<feature type="transmembrane region" description="Helical" evidence="2">
    <location>
        <begin position="404"/>
        <end position="423"/>
    </location>
</feature>
<dbReference type="EMBL" id="CP133218">
    <property type="protein sequence ID" value="WML89254.1"/>
    <property type="molecule type" value="Genomic_DNA"/>
</dbReference>
<keyword evidence="2" id="KW-0472">Membrane</keyword>